<sequence>MPAAEISIDSDPVGAGEEFAVAVHTSPIAPVRRAERGPGASYAIVLDASQSMSWPAERSGDTSRWTLALNAIGELLRNLPDRDAIQVVAFSDRAWAIADTTTVAELRDSGRLERESAPQYGVTNIEAGLLLAYDRLGRSRATSRRAILFSDGEPNHGTTDPRALAAVAAKAADRDVYTDAVGMGKDANFELLQAISALGSNGHVASRDGSEAVIKEIVGRLARQGQNIAAAGGELVVDVHPLFPITAVYRVNPARMRLGVPVTAGVDGAQRVTIPLGAVGTGDERPMYVLRLRAPDKRTTRHLPIVKATGTVRTATGTLALDEANGAISGIAERPTVNLEQLMDQVRAIDLETETAEKIRHANPSVHADIYAEAKHRALQEGLGDLANDYDIALRGLQEGLDPNDVRNEQRSRSSTSRTSPNEMLRARPKLDPTVLGRRHSGRRTVQREEGARSASVRRPDGSETEDW</sequence>
<dbReference type="Proteomes" id="UP000475532">
    <property type="component" value="Unassembled WGS sequence"/>
</dbReference>
<proteinExistence type="predicted"/>
<protein>
    <submittedName>
        <fullName evidence="3">VWA domain-containing protein</fullName>
    </submittedName>
</protein>
<organism evidence="3 4">
    <name type="scientific">Actinomadura bangladeshensis</name>
    <dbReference type="NCBI Taxonomy" id="453573"/>
    <lineage>
        <taxon>Bacteria</taxon>
        <taxon>Bacillati</taxon>
        <taxon>Actinomycetota</taxon>
        <taxon>Actinomycetes</taxon>
        <taxon>Streptosporangiales</taxon>
        <taxon>Thermomonosporaceae</taxon>
        <taxon>Actinomadura</taxon>
    </lineage>
</organism>
<gene>
    <name evidence="3" type="ORF">G3I70_30590</name>
</gene>
<reference evidence="3 4" key="1">
    <citation type="submission" date="2020-01" db="EMBL/GenBank/DDBJ databases">
        <title>Insect and environment-associated Actinomycetes.</title>
        <authorList>
            <person name="Currrie C."/>
            <person name="Chevrette M."/>
            <person name="Carlson C."/>
            <person name="Stubbendieck R."/>
            <person name="Wendt-Pienkowski E."/>
        </authorList>
    </citation>
    <scope>NUCLEOTIDE SEQUENCE [LARGE SCALE GENOMIC DNA]</scope>
    <source>
        <strain evidence="3 4">SID10258</strain>
    </source>
</reference>
<evidence type="ECO:0000256" key="1">
    <source>
        <dbReference type="SAM" id="MobiDB-lite"/>
    </source>
</evidence>
<dbReference type="PROSITE" id="PS50234">
    <property type="entry name" value="VWFA"/>
    <property type="match status" value="1"/>
</dbReference>
<dbReference type="AlphaFoldDB" id="A0A6L9QP27"/>
<dbReference type="InterPro" id="IPR002035">
    <property type="entry name" value="VWF_A"/>
</dbReference>
<evidence type="ECO:0000259" key="2">
    <source>
        <dbReference type="PROSITE" id="PS50234"/>
    </source>
</evidence>
<dbReference type="PANTHER" id="PTHR10579:SF43">
    <property type="entry name" value="ZINC FINGER (C3HC4-TYPE RING FINGER) FAMILY PROTEIN"/>
    <property type="match status" value="1"/>
</dbReference>
<evidence type="ECO:0000313" key="3">
    <source>
        <dbReference type="EMBL" id="NEA26816.1"/>
    </source>
</evidence>
<accession>A0A6L9QP27</accession>
<comment type="caution">
    <text evidence="3">The sequence shown here is derived from an EMBL/GenBank/DDBJ whole genome shotgun (WGS) entry which is preliminary data.</text>
</comment>
<feature type="region of interest" description="Disordered" evidence="1">
    <location>
        <begin position="401"/>
        <end position="468"/>
    </location>
</feature>
<dbReference type="EMBL" id="JAAGLI010000839">
    <property type="protein sequence ID" value="NEA26816.1"/>
    <property type="molecule type" value="Genomic_DNA"/>
</dbReference>
<dbReference type="Gene3D" id="3.40.50.410">
    <property type="entry name" value="von Willebrand factor, type A domain"/>
    <property type="match status" value="1"/>
</dbReference>
<dbReference type="SMART" id="SM00327">
    <property type="entry name" value="VWA"/>
    <property type="match status" value="1"/>
</dbReference>
<evidence type="ECO:0000313" key="4">
    <source>
        <dbReference type="Proteomes" id="UP000475532"/>
    </source>
</evidence>
<dbReference type="PANTHER" id="PTHR10579">
    <property type="entry name" value="CALCIUM-ACTIVATED CHLORIDE CHANNEL REGULATOR"/>
    <property type="match status" value="1"/>
</dbReference>
<name>A0A6L9QP27_9ACTN</name>
<dbReference type="Pfam" id="PF00092">
    <property type="entry name" value="VWA"/>
    <property type="match status" value="1"/>
</dbReference>
<dbReference type="RefSeq" id="WP_163060863.1">
    <property type="nucleotide sequence ID" value="NZ_JAAGLI010000839.1"/>
</dbReference>
<dbReference type="InterPro" id="IPR036465">
    <property type="entry name" value="vWFA_dom_sf"/>
</dbReference>
<dbReference type="SUPFAM" id="SSF53300">
    <property type="entry name" value="vWA-like"/>
    <property type="match status" value="1"/>
</dbReference>
<feature type="compositionally biased region" description="Basic and acidic residues" evidence="1">
    <location>
        <begin position="446"/>
        <end position="462"/>
    </location>
</feature>
<feature type="domain" description="VWFA" evidence="2">
    <location>
        <begin position="41"/>
        <end position="221"/>
    </location>
</feature>
<dbReference type="InterPro" id="IPR051266">
    <property type="entry name" value="CLCR"/>
</dbReference>